<proteinExistence type="predicted"/>
<accession>A0A1B1IY56</accession>
<feature type="region of interest" description="Disordered" evidence="1">
    <location>
        <begin position="302"/>
        <end position="324"/>
    </location>
</feature>
<dbReference type="EMBL" id="KX397280">
    <property type="protein sequence ID" value="ANS06237.1"/>
    <property type="molecule type" value="Genomic_DNA"/>
</dbReference>
<dbReference type="GeneID" id="54976477"/>
<evidence type="ECO:0000256" key="1">
    <source>
        <dbReference type="SAM" id="MobiDB-lite"/>
    </source>
</evidence>
<reference evidence="2 3" key="1">
    <citation type="submission" date="2016-06" db="EMBL/GenBank/DDBJ databases">
        <title>Not all particles are equal: the selective enrichment of particle-associated bacteria from the Mediterranean Sea.</title>
        <authorList>
            <person name="Lopez-Perez M."/>
            <person name="Kimes N.E."/>
            <person name="Haro-Moreno J.M."/>
            <person name="Rodriguez-Valera F."/>
        </authorList>
    </citation>
    <scope>NUCLEOTIDE SEQUENCE [LARGE SCALE GENOMIC DNA]</scope>
</reference>
<keyword evidence="3" id="KW-1185">Reference proteome</keyword>
<dbReference type="Proteomes" id="UP000222126">
    <property type="component" value="Segment"/>
</dbReference>
<evidence type="ECO:0008006" key="4">
    <source>
        <dbReference type="Google" id="ProtNLM"/>
    </source>
</evidence>
<protein>
    <recommendedName>
        <fullName evidence="4">Internal virion protein</fullName>
    </recommendedName>
</protein>
<name>A0A1B1IY56_9CAUD</name>
<dbReference type="KEGG" id="vg:54976477"/>
<evidence type="ECO:0000313" key="2">
    <source>
        <dbReference type="EMBL" id="ANS06237.1"/>
    </source>
</evidence>
<sequence length="1121" mass="121482">MPENFMIPLEDRPSFTQDVGALPNSQRAREIDSARAQRGVVDNVVAGVKDTAAADVLNFLNDELKPLAAEDDWNPMAHYSGLDRLILGERAGGEADFTDQFETLTKGVPSQYHEEILGQPNAEAAARARARIDGQLARAAQAGKQHGFSSNLAMIAGSFVDIDAPLMLMTGGGYKAAVASRKALQLSRRVGLSAKGAMRMSSAAVGANAGLQAGLVVGAAQAGVRETADWTLVAESALQGMILGAAANPLLGGDVKVAAKAAQDELYARVARDDASLYDAPDVNPANAETQGPVVFEEPAGSTVGAQQVNPGQGPVVPKTPMEGNLSDTVKAWGDMADAWRHDSDWLDWKLADDHEWWTQVATSGMTNFATSNVTSMYKSQSSVMNWLLGNVYESPNGLGRGRYTAAAGNEMYHRQITEQFVQPAADAATDWAKRHGMANLGIPSQQAVASFNREVMLELNDRMLGRKIARRDPAVLKAADAYGNAGTTSVRIGQGEGGQKSIDGFEGLSPKDGYSPYSWQGRTVVRLVHDKVVDRQAIVDTMAQGYRAAGMPNTKDAKAVADAVLKRIEAEDMEIDTNLISLLSGDGREFLEQSLQRSGMPVAERDALMQRLTGKVEERGQEGFTKSRNDIDLDTKIPTLDGSDLKIVDLMDPDLHGVWQRYARRMAGAASLARVGITNKAHREEIIKAAQAQQRALGEEVTDADLLRAMFSHFNGGPVHGYSNLFGKHYEEGIMPEAALAKRMTNLALLGKLGFAQLAETGASMAAVGLETWMKRGPLAAFDAELKAGNKAVLSDIAFITGDLGMDHKMFAEHLDLDDMNATDRGQFTNAINTMSQKATYLQSAVSGFNAVRGHQQRIVAAGITDKIFRSIKDGAVEDGNIDDAFRRRMRIDFGLFDEDLMEMEQLISNGTIEFKTVNGFTFVDRINPQKWDADQRLRFGAAITRGMNQTVQKSMAGEQDAWMHTTLGSLFSHLKTFPMQAIQKQAIRNLRHSDPQALQTLYMGMATAGVAIMVRDALDGKDRSLGETARAAFGYSNLTGWVPMAVDPALTILGMEDLRFNQYGPHSDLTPPTLDWLNRSMRLPGAVSDTLTGNADYQDRQSMKALPFANVIGLSRITD</sequence>
<evidence type="ECO:0000313" key="3">
    <source>
        <dbReference type="Proteomes" id="UP000222126"/>
    </source>
</evidence>
<dbReference type="RefSeq" id="YP_009786401.1">
    <property type="nucleotide sequence ID" value="NC_047768.1"/>
</dbReference>
<organism evidence="2 3">
    <name type="scientific">Phage MedPE-SWcel-C56</name>
    <dbReference type="NCBI Taxonomy" id="1871314"/>
    <lineage>
        <taxon>Viruses</taxon>
        <taxon>Duplodnaviria</taxon>
        <taxon>Heunggongvirae</taxon>
        <taxon>Uroviricota</taxon>
        <taxon>Caudoviricetes</taxon>
        <taxon>Autographivirales</taxon>
        <taxon>Kafavirus</taxon>
        <taxon>Kafavirus SWcelC56</taxon>
    </lineage>
</organism>